<proteinExistence type="predicted"/>
<evidence type="ECO:0000313" key="2">
    <source>
        <dbReference type="Proteomes" id="UP001642484"/>
    </source>
</evidence>
<evidence type="ECO:0000313" key="1">
    <source>
        <dbReference type="EMBL" id="CAK9075950.1"/>
    </source>
</evidence>
<accession>A0ABP0PMJ1</accession>
<keyword evidence="2" id="KW-1185">Reference proteome</keyword>
<dbReference type="Proteomes" id="UP001642484">
    <property type="component" value="Unassembled WGS sequence"/>
</dbReference>
<sequence>IASDRLLTRQRLRLLDWSVEHAEEVMCRTGCERDQVSEYHFAEYADHRYLSGTLVFLANGLKLVPFPLNILLTEQQLDIPTSLWLPPPPPGLGPNPAASSGYEADHCDRVESLVDMMVDSSDIRQDIDEILRFPDRQPEVGHHQIDNRFQ</sequence>
<name>A0ABP0PMJ1_9DINO</name>
<comment type="caution">
    <text evidence="1">The sequence shown here is derived from an EMBL/GenBank/DDBJ whole genome shotgun (WGS) entry which is preliminary data.</text>
</comment>
<protein>
    <submittedName>
        <fullName evidence="1">Uncharacterized protein</fullName>
    </submittedName>
</protein>
<reference evidence="1 2" key="1">
    <citation type="submission" date="2024-02" db="EMBL/GenBank/DDBJ databases">
        <authorList>
            <person name="Chen Y."/>
            <person name="Shah S."/>
            <person name="Dougan E. K."/>
            <person name="Thang M."/>
            <person name="Chan C."/>
        </authorList>
    </citation>
    <scope>NUCLEOTIDE SEQUENCE [LARGE SCALE GENOMIC DNA]</scope>
</reference>
<feature type="non-terminal residue" evidence="1">
    <location>
        <position position="1"/>
    </location>
</feature>
<organism evidence="1 2">
    <name type="scientific">Durusdinium trenchii</name>
    <dbReference type="NCBI Taxonomy" id="1381693"/>
    <lineage>
        <taxon>Eukaryota</taxon>
        <taxon>Sar</taxon>
        <taxon>Alveolata</taxon>
        <taxon>Dinophyceae</taxon>
        <taxon>Suessiales</taxon>
        <taxon>Symbiodiniaceae</taxon>
        <taxon>Durusdinium</taxon>
    </lineage>
</organism>
<dbReference type="EMBL" id="CAXAMN010023219">
    <property type="protein sequence ID" value="CAK9075950.1"/>
    <property type="molecule type" value="Genomic_DNA"/>
</dbReference>
<gene>
    <name evidence="1" type="ORF">CCMP2556_LOCUS37419</name>
</gene>